<protein>
    <submittedName>
        <fullName evidence="3">TIGR03084 family protein</fullName>
    </submittedName>
</protein>
<feature type="region of interest" description="Disordered" evidence="1">
    <location>
        <begin position="256"/>
        <end position="280"/>
    </location>
</feature>
<organism evidence="3 4">
    <name type="scientific">Nocardioides phosphati</name>
    <dbReference type="NCBI Taxonomy" id="1867775"/>
    <lineage>
        <taxon>Bacteria</taxon>
        <taxon>Bacillati</taxon>
        <taxon>Actinomycetota</taxon>
        <taxon>Actinomycetes</taxon>
        <taxon>Propionibacteriales</taxon>
        <taxon>Nocardioidaceae</taxon>
        <taxon>Nocardioides</taxon>
    </lineage>
</organism>
<keyword evidence="4" id="KW-1185">Reference proteome</keyword>
<reference evidence="4" key="1">
    <citation type="journal article" date="2019" name="Int. J. Syst. Evol. Microbiol.">
        <title>The Global Catalogue of Microorganisms (GCM) 10K type strain sequencing project: providing services to taxonomists for standard genome sequencing and annotation.</title>
        <authorList>
            <consortium name="The Broad Institute Genomics Platform"/>
            <consortium name="The Broad Institute Genome Sequencing Center for Infectious Disease"/>
            <person name="Wu L."/>
            <person name="Ma J."/>
        </authorList>
    </citation>
    <scope>NUCLEOTIDE SEQUENCE [LARGE SCALE GENOMIC DNA]</scope>
    <source>
        <strain evidence="4">CGMCC 4.7371</strain>
    </source>
</reference>
<sequence length="280" mass="29522">MSDVLDGVLADLQAESAYVESLVADLDEAGWRTATPAEGWDVATTIAHLLWTDESSVTAIEGTLGDKTRWDALVMEAFADPTGFVDTAALTIAKTHTGAELLERWQASKAALAAALRTVPDGQKLMWFGPPMAPASMATARLMETWAHGLDVADAVGAPHSVTDRIRHVVSIGFRTRNFAFAQNGLEAPAEPIRLELTLPSGEPLVLGPDDAGQTVTGSAYDFAALVTQRVHRDDTGLVADGPDAEKWLAIAQAFAGPAGGGRPAQKDQSGHDQSQGEKA</sequence>
<dbReference type="InterPro" id="IPR017517">
    <property type="entry name" value="Maleyloyr_isom"/>
</dbReference>
<evidence type="ECO:0000313" key="4">
    <source>
        <dbReference type="Proteomes" id="UP000655410"/>
    </source>
</evidence>
<dbReference type="Gene3D" id="1.20.120.450">
    <property type="entry name" value="dinb family like domain"/>
    <property type="match status" value="1"/>
</dbReference>
<dbReference type="Pfam" id="PF11716">
    <property type="entry name" value="MDMPI_N"/>
    <property type="match status" value="1"/>
</dbReference>
<feature type="compositionally biased region" description="Basic and acidic residues" evidence="1">
    <location>
        <begin position="265"/>
        <end position="280"/>
    </location>
</feature>
<dbReference type="RefSeq" id="WP_188783621.1">
    <property type="nucleotide sequence ID" value="NZ_BMNI01000003.1"/>
</dbReference>
<comment type="caution">
    <text evidence="3">The sequence shown here is derived from an EMBL/GenBank/DDBJ whole genome shotgun (WGS) entry which is preliminary data.</text>
</comment>
<dbReference type="InterPro" id="IPR024344">
    <property type="entry name" value="MDMPI_metal-binding"/>
</dbReference>
<dbReference type="Proteomes" id="UP000655410">
    <property type="component" value="Unassembled WGS sequence"/>
</dbReference>
<evidence type="ECO:0000313" key="3">
    <source>
        <dbReference type="EMBL" id="GGO89054.1"/>
    </source>
</evidence>
<dbReference type="EMBL" id="BMNI01000003">
    <property type="protein sequence ID" value="GGO89054.1"/>
    <property type="molecule type" value="Genomic_DNA"/>
</dbReference>
<feature type="domain" description="Mycothiol-dependent maleylpyruvate isomerase metal-binding" evidence="2">
    <location>
        <begin position="12"/>
        <end position="153"/>
    </location>
</feature>
<proteinExistence type="predicted"/>
<dbReference type="SUPFAM" id="SSF109854">
    <property type="entry name" value="DinB/YfiT-like putative metalloenzymes"/>
    <property type="match status" value="1"/>
</dbReference>
<evidence type="ECO:0000259" key="2">
    <source>
        <dbReference type="Pfam" id="PF11716"/>
    </source>
</evidence>
<evidence type="ECO:0000256" key="1">
    <source>
        <dbReference type="SAM" id="MobiDB-lite"/>
    </source>
</evidence>
<dbReference type="InterPro" id="IPR017518">
    <property type="entry name" value="CHP03084"/>
</dbReference>
<dbReference type="InterPro" id="IPR034660">
    <property type="entry name" value="DinB/YfiT-like"/>
</dbReference>
<name>A0ABQ2NBZ8_9ACTN</name>
<accession>A0ABQ2NBZ8</accession>
<gene>
    <name evidence="3" type="ORF">GCM10011584_17540</name>
</gene>
<dbReference type="NCBIfam" id="TIGR03084">
    <property type="entry name" value="TIGR03084 family metal-binding protein"/>
    <property type="match status" value="1"/>
</dbReference>
<dbReference type="NCBIfam" id="TIGR03083">
    <property type="entry name" value="maleylpyruvate isomerase family mycothiol-dependent enzyme"/>
    <property type="match status" value="1"/>
</dbReference>